<proteinExistence type="inferred from homology"/>
<evidence type="ECO:0000313" key="8">
    <source>
        <dbReference type="EMBL" id="SEA33753.1"/>
    </source>
</evidence>
<evidence type="ECO:0000313" key="9">
    <source>
        <dbReference type="Proteomes" id="UP000198658"/>
    </source>
</evidence>
<dbReference type="GO" id="GO:0019305">
    <property type="term" value="P:dTDP-rhamnose biosynthetic process"/>
    <property type="evidence" value="ECO:0007669"/>
    <property type="project" value="UniProtKB-UniPathway"/>
</dbReference>
<dbReference type="Gene3D" id="3.40.50.720">
    <property type="entry name" value="NAD(P)-binding Rossmann-like Domain"/>
    <property type="match status" value="1"/>
</dbReference>
<gene>
    <name evidence="8" type="ORF">SAMN05216562_2696</name>
</gene>
<comment type="pathway">
    <text evidence="1 6">Carbohydrate biosynthesis; dTDP-L-rhamnose biosynthesis.</text>
</comment>
<dbReference type="GO" id="GO:0009243">
    <property type="term" value="P:O antigen biosynthetic process"/>
    <property type="evidence" value="ECO:0007669"/>
    <property type="project" value="UniProtKB-UniPathway"/>
</dbReference>
<dbReference type="GO" id="GO:0005829">
    <property type="term" value="C:cytosol"/>
    <property type="evidence" value="ECO:0007669"/>
    <property type="project" value="TreeGrafter"/>
</dbReference>
<dbReference type="EC" id="1.1.1.133" evidence="3 6"/>
<dbReference type="Gene3D" id="3.90.25.10">
    <property type="entry name" value="UDP-galactose 4-epimerase, domain 1"/>
    <property type="match status" value="1"/>
</dbReference>
<name>A0A1H4ACC6_9GAMM</name>
<dbReference type="InterPro" id="IPR036291">
    <property type="entry name" value="NAD(P)-bd_dom_sf"/>
</dbReference>
<organism evidence="8 9">
    <name type="scientific">Microbulbifer marinus</name>
    <dbReference type="NCBI Taxonomy" id="658218"/>
    <lineage>
        <taxon>Bacteria</taxon>
        <taxon>Pseudomonadati</taxon>
        <taxon>Pseudomonadota</taxon>
        <taxon>Gammaproteobacteria</taxon>
        <taxon>Cellvibrionales</taxon>
        <taxon>Microbulbiferaceae</taxon>
        <taxon>Microbulbifer</taxon>
    </lineage>
</organism>
<dbReference type="PANTHER" id="PTHR10491">
    <property type="entry name" value="DTDP-4-DEHYDRORHAMNOSE REDUCTASE"/>
    <property type="match status" value="1"/>
</dbReference>
<dbReference type="CDD" id="cd05254">
    <property type="entry name" value="dTDP_HR_like_SDR_e"/>
    <property type="match status" value="1"/>
</dbReference>
<dbReference type="UniPathway" id="UPA00281"/>
<evidence type="ECO:0000259" key="7">
    <source>
        <dbReference type="Pfam" id="PF04321"/>
    </source>
</evidence>
<dbReference type="SUPFAM" id="SSF51735">
    <property type="entry name" value="NAD(P)-binding Rossmann-fold domains"/>
    <property type="match status" value="1"/>
</dbReference>
<dbReference type="Proteomes" id="UP000198658">
    <property type="component" value="Unassembled WGS sequence"/>
</dbReference>
<dbReference type="AlphaFoldDB" id="A0A1H4ACC6"/>
<dbReference type="UniPathway" id="UPA00124"/>
<dbReference type="RefSeq" id="WP_211567206.1">
    <property type="nucleotide sequence ID" value="NZ_FNQO01000003.1"/>
</dbReference>
<evidence type="ECO:0000256" key="2">
    <source>
        <dbReference type="ARBA" id="ARBA00010944"/>
    </source>
</evidence>
<comment type="function">
    <text evidence="6">Catalyzes the reduction of dTDP-6-deoxy-L-lyxo-4-hexulose to yield dTDP-L-rhamnose.</text>
</comment>
<sequence>MKILLFGATGQLGTECRKVFQQAGWELLAPSRNQVDFSKPETVALAVERLRPQLVVNACAYTAVDRAESEPQLAGLVNGVSVGRLASACAALRIPTIHISTDYVFDGRAARPYRETSAVCPLNKYGHSKLQGEQLLRLYNRRHILLRTSWVFSAHGNNFVKTMIRLGEQRSELSVVGDQVGCPSYAGDLAVIIGHLVERYQRDWQLPWGTYHCSNAEPCSWYDFAQAVMAQAVVCGLLEQQPQLHEITSAEYPFVAARPAYSVLDCSKLETLLETPIPSWRRGLERVCADLAGAVRAAAQEVTRGGERPVTVK</sequence>
<comment type="cofactor">
    <cofactor evidence="6">
        <name>Mg(2+)</name>
        <dbReference type="ChEBI" id="CHEBI:18420"/>
    </cofactor>
    <text evidence="6">Binds 1 Mg(2+) ion per monomer.</text>
</comment>
<feature type="domain" description="RmlD-like substrate binding" evidence="7">
    <location>
        <begin position="1"/>
        <end position="291"/>
    </location>
</feature>
<evidence type="ECO:0000256" key="6">
    <source>
        <dbReference type="RuleBase" id="RU364082"/>
    </source>
</evidence>
<evidence type="ECO:0000256" key="5">
    <source>
        <dbReference type="ARBA" id="ARBA00048200"/>
    </source>
</evidence>
<comment type="similarity">
    <text evidence="2 6">Belongs to the dTDP-4-dehydrorhamnose reductase family.</text>
</comment>
<keyword evidence="9" id="KW-1185">Reference proteome</keyword>
<dbReference type="PANTHER" id="PTHR10491:SF4">
    <property type="entry name" value="METHIONINE ADENOSYLTRANSFERASE 2 SUBUNIT BETA"/>
    <property type="match status" value="1"/>
</dbReference>
<reference evidence="9" key="1">
    <citation type="submission" date="2016-10" db="EMBL/GenBank/DDBJ databases">
        <authorList>
            <person name="Varghese N."/>
            <person name="Submissions S."/>
        </authorList>
    </citation>
    <scope>NUCLEOTIDE SEQUENCE [LARGE SCALE GENOMIC DNA]</scope>
    <source>
        <strain evidence="9">CGMCC 1.10657</strain>
    </source>
</reference>
<evidence type="ECO:0000256" key="3">
    <source>
        <dbReference type="ARBA" id="ARBA00012929"/>
    </source>
</evidence>
<dbReference type="InterPro" id="IPR005913">
    <property type="entry name" value="dTDP_dehydrorham_reduct"/>
</dbReference>
<dbReference type="InterPro" id="IPR029903">
    <property type="entry name" value="RmlD-like-bd"/>
</dbReference>
<comment type="catalytic activity">
    <reaction evidence="5 6">
        <text>dTDP-beta-L-rhamnose + NADP(+) = dTDP-4-dehydro-beta-L-rhamnose + NADPH + H(+)</text>
        <dbReference type="Rhea" id="RHEA:21796"/>
        <dbReference type="ChEBI" id="CHEBI:15378"/>
        <dbReference type="ChEBI" id="CHEBI:57510"/>
        <dbReference type="ChEBI" id="CHEBI:57783"/>
        <dbReference type="ChEBI" id="CHEBI:58349"/>
        <dbReference type="ChEBI" id="CHEBI:62830"/>
        <dbReference type="EC" id="1.1.1.133"/>
    </reaction>
</comment>
<dbReference type="Pfam" id="PF04321">
    <property type="entry name" value="RmlD_sub_bind"/>
    <property type="match status" value="1"/>
</dbReference>
<dbReference type="STRING" id="658218.SAMN05216562_2696"/>
<keyword evidence="6" id="KW-0521">NADP</keyword>
<dbReference type="GO" id="GO:0008831">
    <property type="term" value="F:dTDP-4-dehydrorhamnose reductase activity"/>
    <property type="evidence" value="ECO:0007669"/>
    <property type="project" value="UniProtKB-EC"/>
</dbReference>
<protein>
    <recommendedName>
        <fullName evidence="4 6">dTDP-4-dehydrorhamnose reductase</fullName>
        <ecNumber evidence="3 6">1.1.1.133</ecNumber>
    </recommendedName>
</protein>
<accession>A0A1H4ACC6</accession>
<dbReference type="EMBL" id="FNQO01000003">
    <property type="protein sequence ID" value="SEA33753.1"/>
    <property type="molecule type" value="Genomic_DNA"/>
</dbReference>
<evidence type="ECO:0000256" key="4">
    <source>
        <dbReference type="ARBA" id="ARBA00017099"/>
    </source>
</evidence>
<keyword evidence="6" id="KW-0560">Oxidoreductase</keyword>
<dbReference type="NCBIfam" id="TIGR01214">
    <property type="entry name" value="rmlD"/>
    <property type="match status" value="1"/>
</dbReference>
<evidence type="ECO:0000256" key="1">
    <source>
        <dbReference type="ARBA" id="ARBA00004781"/>
    </source>
</evidence>